<name>A0A3B3ZKY2_9GOBI</name>
<keyword evidence="1" id="KW-0732">Signal</keyword>
<keyword evidence="3" id="KW-1185">Reference proteome</keyword>
<evidence type="ECO:0000313" key="2">
    <source>
        <dbReference type="Ensembl" id="ENSPMGP00000005288.1"/>
    </source>
</evidence>
<feature type="signal peptide" evidence="1">
    <location>
        <begin position="1"/>
        <end position="21"/>
    </location>
</feature>
<evidence type="ECO:0000256" key="1">
    <source>
        <dbReference type="SAM" id="SignalP"/>
    </source>
</evidence>
<dbReference type="Proteomes" id="UP000261520">
    <property type="component" value="Unplaced"/>
</dbReference>
<reference evidence="2" key="2">
    <citation type="submission" date="2025-09" db="UniProtKB">
        <authorList>
            <consortium name="Ensembl"/>
        </authorList>
    </citation>
    <scope>IDENTIFICATION</scope>
</reference>
<organism evidence="2 3">
    <name type="scientific">Periophthalmus magnuspinnatus</name>
    <dbReference type="NCBI Taxonomy" id="409849"/>
    <lineage>
        <taxon>Eukaryota</taxon>
        <taxon>Metazoa</taxon>
        <taxon>Chordata</taxon>
        <taxon>Craniata</taxon>
        <taxon>Vertebrata</taxon>
        <taxon>Euteleostomi</taxon>
        <taxon>Actinopterygii</taxon>
        <taxon>Neopterygii</taxon>
        <taxon>Teleostei</taxon>
        <taxon>Neoteleostei</taxon>
        <taxon>Acanthomorphata</taxon>
        <taxon>Gobiaria</taxon>
        <taxon>Gobiiformes</taxon>
        <taxon>Gobioidei</taxon>
        <taxon>Gobiidae</taxon>
        <taxon>Oxudercinae</taxon>
        <taxon>Periophthalmus</taxon>
    </lineage>
</organism>
<dbReference type="AlphaFoldDB" id="A0A3B3ZKY2"/>
<sequence>HRPEQAFKLLLFLFFLFRISSRPVLTPQPPTQLTLTCTNTPASDPAIHDLFEDFSILHRFQLSAPSTFIYISMSVNKRCSNVLPRV</sequence>
<proteinExistence type="predicted"/>
<evidence type="ECO:0000313" key="3">
    <source>
        <dbReference type="Proteomes" id="UP000261520"/>
    </source>
</evidence>
<protein>
    <submittedName>
        <fullName evidence="2">Uncharacterized protein</fullName>
    </submittedName>
</protein>
<reference evidence="2" key="1">
    <citation type="submission" date="2025-08" db="UniProtKB">
        <authorList>
            <consortium name="Ensembl"/>
        </authorList>
    </citation>
    <scope>IDENTIFICATION</scope>
</reference>
<dbReference type="Ensembl" id="ENSPMGT00000005609.1">
    <property type="protein sequence ID" value="ENSPMGP00000005288.1"/>
    <property type="gene ID" value="ENSPMGG00000004448.1"/>
</dbReference>
<accession>A0A3B3ZKY2</accession>
<feature type="chain" id="PRO_5017462802" evidence="1">
    <location>
        <begin position="22"/>
        <end position="86"/>
    </location>
</feature>